<reference evidence="1 3" key="2">
    <citation type="journal article" date="2018" name="Plant J.">
        <title>The Physcomitrella patens chromosome-scale assembly reveals moss genome structure and evolution.</title>
        <authorList>
            <person name="Lang D."/>
            <person name="Ullrich K.K."/>
            <person name="Murat F."/>
            <person name="Fuchs J."/>
            <person name="Jenkins J."/>
            <person name="Haas F.B."/>
            <person name="Piednoel M."/>
            <person name="Gundlach H."/>
            <person name="Van Bel M."/>
            <person name="Meyberg R."/>
            <person name="Vives C."/>
            <person name="Morata J."/>
            <person name="Symeonidi A."/>
            <person name="Hiss M."/>
            <person name="Muchero W."/>
            <person name="Kamisugi Y."/>
            <person name="Saleh O."/>
            <person name="Blanc G."/>
            <person name="Decker E.L."/>
            <person name="van Gessel N."/>
            <person name="Grimwood J."/>
            <person name="Hayes R.D."/>
            <person name="Graham S.W."/>
            <person name="Gunter L.E."/>
            <person name="McDaniel S.F."/>
            <person name="Hoernstein S.N.W."/>
            <person name="Larsson A."/>
            <person name="Li F.W."/>
            <person name="Perroud P.F."/>
            <person name="Phillips J."/>
            <person name="Ranjan P."/>
            <person name="Rokshar D.S."/>
            <person name="Rothfels C.J."/>
            <person name="Schneider L."/>
            <person name="Shu S."/>
            <person name="Stevenson D.W."/>
            <person name="Thummler F."/>
            <person name="Tillich M."/>
            <person name="Villarreal Aguilar J.C."/>
            <person name="Widiez T."/>
            <person name="Wong G.K."/>
            <person name="Wymore A."/>
            <person name="Zhang Y."/>
            <person name="Zimmer A.D."/>
            <person name="Quatrano R.S."/>
            <person name="Mayer K.F.X."/>
            <person name="Goodstein D."/>
            <person name="Casacuberta J.M."/>
            <person name="Vandepoele K."/>
            <person name="Reski R."/>
            <person name="Cuming A.C."/>
            <person name="Tuskan G.A."/>
            <person name="Maumus F."/>
            <person name="Salse J."/>
            <person name="Schmutz J."/>
            <person name="Rensing S.A."/>
        </authorList>
    </citation>
    <scope>NUCLEOTIDE SEQUENCE [LARGE SCALE GENOMIC DNA]</scope>
    <source>
        <strain evidence="2 3">cv. Gransden 2004</strain>
    </source>
</reference>
<sequence>MVWQNFEVKRLNDERKAALVVDYVATVIKCKTDAFL</sequence>
<reference evidence="1 3" key="1">
    <citation type="journal article" date="2008" name="Science">
        <title>The Physcomitrella genome reveals evolutionary insights into the conquest of land by plants.</title>
        <authorList>
            <person name="Rensing S."/>
            <person name="Lang D."/>
            <person name="Zimmer A."/>
            <person name="Terry A."/>
            <person name="Salamov A."/>
            <person name="Shapiro H."/>
            <person name="Nishiyama T."/>
            <person name="Perroud P.-F."/>
            <person name="Lindquist E."/>
            <person name="Kamisugi Y."/>
            <person name="Tanahashi T."/>
            <person name="Sakakibara K."/>
            <person name="Fujita T."/>
            <person name="Oishi K."/>
            <person name="Shin-I T."/>
            <person name="Kuroki Y."/>
            <person name="Toyoda A."/>
            <person name="Suzuki Y."/>
            <person name="Hashimoto A."/>
            <person name="Yamaguchi K."/>
            <person name="Sugano A."/>
            <person name="Kohara Y."/>
            <person name="Fujiyama A."/>
            <person name="Anterola A."/>
            <person name="Aoki S."/>
            <person name="Ashton N."/>
            <person name="Barbazuk W.B."/>
            <person name="Barker E."/>
            <person name="Bennetzen J."/>
            <person name="Bezanilla M."/>
            <person name="Blankenship R."/>
            <person name="Cho S.H."/>
            <person name="Dutcher S."/>
            <person name="Estelle M."/>
            <person name="Fawcett J.A."/>
            <person name="Gundlach H."/>
            <person name="Hanada K."/>
            <person name="Heyl A."/>
            <person name="Hicks K.A."/>
            <person name="Hugh J."/>
            <person name="Lohr M."/>
            <person name="Mayer K."/>
            <person name="Melkozernov A."/>
            <person name="Murata T."/>
            <person name="Nelson D."/>
            <person name="Pils B."/>
            <person name="Prigge M."/>
            <person name="Reiss B."/>
            <person name="Renner T."/>
            <person name="Rombauts S."/>
            <person name="Rushton P."/>
            <person name="Sanderfoot A."/>
            <person name="Schween G."/>
            <person name="Shiu S.-H."/>
            <person name="Stueber K."/>
            <person name="Theodoulou F.L."/>
            <person name="Tu H."/>
            <person name="Van de Peer Y."/>
            <person name="Verrier P.J."/>
            <person name="Waters E."/>
            <person name="Wood A."/>
            <person name="Yang L."/>
            <person name="Cove D."/>
            <person name="Cuming A."/>
            <person name="Hasebe M."/>
            <person name="Lucas S."/>
            <person name="Mishler D.B."/>
            <person name="Reski R."/>
            <person name="Grigoriev I."/>
            <person name="Quatrano R.S."/>
            <person name="Boore J.L."/>
        </authorList>
    </citation>
    <scope>NUCLEOTIDE SEQUENCE [LARGE SCALE GENOMIC DNA]</scope>
    <source>
        <strain evidence="2 3">cv. Gransden 2004</strain>
    </source>
</reference>
<evidence type="ECO:0000313" key="3">
    <source>
        <dbReference type="Proteomes" id="UP000006727"/>
    </source>
</evidence>
<evidence type="ECO:0000313" key="2">
    <source>
        <dbReference type="EnsemblPlants" id="Pp3c23_10892V3.1"/>
    </source>
</evidence>
<organism evidence="1">
    <name type="scientific">Physcomitrium patens</name>
    <name type="common">Spreading-leaved earth moss</name>
    <name type="synonym">Physcomitrella patens</name>
    <dbReference type="NCBI Taxonomy" id="3218"/>
    <lineage>
        <taxon>Eukaryota</taxon>
        <taxon>Viridiplantae</taxon>
        <taxon>Streptophyta</taxon>
        <taxon>Embryophyta</taxon>
        <taxon>Bryophyta</taxon>
        <taxon>Bryophytina</taxon>
        <taxon>Bryopsida</taxon>
        <taxon>Funariidae</taxon>
        <taxon>Funariales</taxon>
        <taxon>Funariaceae</taxon>
        <taxon>Physcomitrium</taxon>
    </lineage>
</organism>
<evidence type="ECO:0000313" key="1">
    <source>
        <dbReference type="EMBL" id="PNR29208.1"/>
    </source>
</evidence>
<dbReference type="AlphaFoldDB" id="A0A2K1IIV7"/>
<dbReference type="InParanoid" id="A0A2K1IIV7"/>
<gene>
    <name evidence="1" type="ORF">PHYPA_027900</name>
</gene>
<protein>
    <submittedName>
        <fullName evidence="1 2">Uncharacterized protein</fullName>
    </submittedName>
</protein>
<dbReference type="EnsemblPlants" id="Pp3c23_10892V3.1">
    <property type="protein sequence ID" value="Pp3c23_10892V3.1"/>
    <property type="gene ID" value="Pp3c23_10892"/>
</dbReference>
<name>A0A2K1IIV7_PHYPA</name>
<keyword evidence="3" id="KW-1185">Reference proteome</keyword>
<dbReference type="EMBL" id="ABEU02000023">
    <property type="protein sequence ID" value="PNR29208.1"/>
    <property type="molecule type" value="Genomic_DNA"/>
</dbReference>
<reference evidence="2" key="3">
    <citation type="submission" date="2020-12" db="UniProtKB">
        <authorList>
            <consortium name="EnsemblPlants"/>
        </authorList>
    </citation>
    <scope>IDENTIFICATION</scope>
</reference>
<dbReference type="Proteomes" id="UP000006727">
    <property type="component" value="Chromosome 23"/>
</dbReference>
<dbReference type="Gramene" id="Pp3c23_10892V3.1">
    <property type="protein sequence ID" value="Pp3c23_10892V3.1"/>
    <property type="gene ID" value="Pp3c23_10892"/>
</dbReference>
<accession>A0A2K1IIV7</accession>
<proteinExistence type="predicted"/>